<organism evidence="1 2">
    <name type="scientific">Acidomonas methanolica NBRC 104435</name>
    <dbReference type="NCBI Taxonomy" id="1231351"/>
    <lineage>
        <taxon>Bacteria</taxon>
        <taxon>Pseudomonadati</taxon>
        <taxon>Pseudomonadota</taxon>
        <taxon>Alphaproteobacteria</taxon>
        <taxon>Acetobacterales</taxon>
        <taxon>Acetobacteraceae</taxon>
        <taxon>Acidomonas</taxon>
    </lineage>
</organism>
<proteinExistence type="predicted"/>
<comment type="caution">
    <text evidence="1">The sequence shown here is derived from an EMBL/GenBank/DDBJ whole genome shotgun (WGS) entry which is preliminary data.</text>
</comment>
<dbReference type="Proteomes" id="UP000019760">
    <property type="component" value="Unassembled WGS sequence"/>
</dbReference>
<reference evidence="2" key="1">
    <citation type="journal article" date="2014" name="FEMS Microbiol. Lett.">
        <title>Draft Genomic DNA Sequence of the Facultatively Methylotrophic Bacterium Acidomonas methanolica type strain MB58.</title>
        <authorList>
            <person name="Higashiura N."/>
            <person name="Hadano H."/>
            <person name="Hirakawa H."/>
            <person name="Matsutani M."/>
            <person name="Takabe S."/>
            <person name="Matsushita K."/>
            <person name="Azuma Y."/>
        </authorList>
    </citation>
    <scope>NUCLEOTIDE SEQUENCE [LARGE SCALE GENOMIC DNA]</scope>
    <source>
        <strain evidence="2">MB58</strain>
    </source>
</reference>
<protein>
    <submittedName>
        <fullName evidence="1">Uncharacterized protein</fullName>
    </submittedName>
</protein>
<accession>A0A023D2F2</accession>
<sequence length="87" mass="8894">MFGCKKKASIPAPVAEATEAATTSKCGCPYAAKLCTPGLCKAGMVGLTALATFGPKKLRPHVQNALAVIGILTLLRQILRRGKGAAA</sequence>
<keyword evidence="2" id="KW-1185">Reference proteome</keyword>
<name>A0A023D2F2_ACIMT</name>
<dbReference type="AlphaFoldDB" id="A0A023D2F2"/>
<evidence type="ECO:0000313" key="2">
    <source>
        <dbReference type="Proteomes" id="UP000019760"/>
    </source>
</evidence>
<dbReference type="OrthoDB" id="7273250at2"/>
<reference evidence="1 2" key="2">
    <citation type="journal article" date="2014" name="FEMS Microbiol. Lett.">
        <title>Draft genomic DNA sequence of the facultatively methylotrophic bacterium Acidomonas methanolica type strain MB58.</title>
        <authorList>
            <person name="Higashiura N."/>
            <person name="Hadano H."/>
            <person name="Hirakawa H."/>
            <person name="Matsutani M."/>
            <person name="Takabe S."/>
            <person name="Matsushita K."/>
            <person name="Azuma Y."/>
        </authorList>
    </citation>
    <scope>NUCLEOTIDE SEQUENCE [LARGE SCALE GENOMIC DNA]</scope>
    <source>
        <strain evidence="1 2">MB58</strain>
    </source>
</reference>
<gene>
    <name evidence="1" type="ORF">Amme_016_022</name>
</gene>
<dbReference type="EMBL" id="BAND01000016">
    <property type="protein sequence ID" value="GAJ28239.1"/>
    <property type="molecule type" value="Genomic_DNA"/>
</dbReference>
<evidence type="ECO:0000313" key="1">
    <source>
        <dbReference type="EMBL" id="GAJ28239.1"/>
    </source>
</evidence>
<dbReference type="RefSeq" id="WP_042056652.1">
    <property type="nucleotide sequence ID" value="NZ_BAND01000016.1"/>
</dbReference>